<evidence type="ECO:0000256" key="1">
    <source>
        <dbReference type="ARBA" id="ARBA00000135"/>
    </source>
</evidence>
<dbReference type="GO" id="GO:0005737">
    <property type="term" value="C:cytoplasm"/>
    <property type="evidence" value="ECO:0007669"/>
    <property type="project" value="UniProtKB-SubCell"/>
</dbReference>
<feature type="binding site" evidence="7">
    <location>
        <position position="321"/>
    </location>
    <ligand>
        <name>Mn(2+)</name>
        <dbReference type="ChEBI" id="CHEBI:29035"/>
        <label>1</label>
    </ligand>
</feature>
<dbReference type="SUPFAM" id="SSF53187">
    <property type="entry name" value="Zn-dependent exopeptidases"/>
    <property type="match status" value="1"/>
</dbReference>
<feature type="binding site" evidence="7">
    <location>
        <position position="244"/>
    </location>
    <ligand>
        <name>Mn(2+)</name>
        <dbReference type="ChEBI" id="CHEBI:29035"/>
        <label>1</label>
    </ligand>
</feature>
<comment type="caution">
    <text evidence="9">The sequence shown here is derived from an EMBL/GenBank/DDBJ whole genome shotgun (WGS) entry which is preliminary data.</text>
</comment>
<keyword evidence="4 7" id="KW-0031">Aminopeptidase</keyword>
<dbReference type="PRINTS" id="PR00481">
    <property type="entry name" value="LAMNOPPTDASE"/>
</dbReference>
<comment type="cofactor">
    <cofactor evidence="7">
        <name>Mn(2+)</name>
        <dbReference type="ChEBI" id="CHEBI:29035"/>
    </cofactor>
    <text evidence="7">Binds 2 manganese ions per subunit.</text>
</comment>
<keyword evidence="7" id="KW-0479">Metal-binding</keyword>
<dbReference type="AlphaFoldDB" id="A0A2H0UC87"/>
<gene>
    <name evidence="7" type="primary">pepA</name>
    <name evidence="9" type="ORF">COU19_00775</name>
</gene>
<keyword evidence="7" id="KW-0963">Cytoplasm</keyword>
<dbReference type="PANTHER" id="PTHR11963:SF23">
    <property type="entry name" value="CYTOSOL AMINOPEPTIDASE"/>
    <property type="match status" value="1"/>
</dbReference>
<dbReference type="EC" id="3.4.11.10" evidence="7"/>
<dbReference type="Pfam" id="PF02789">
    <property type="entry name" value="Peptidase_M17_N"/>
    <property type="match status" value="1"/>
</dbReference>
<comment type="similarity">
    <text evidence="3 7">Belongs to the peptidase M17 family.</text>
</comment>
<keyword evidence="6 7" id="KW-0378">Hydrolase</keyword>
<dbReference type="NCBIfam" id="NF002074">
    <property type="entry name" value="PRK00913.1-4"/>
    <property type="match status" value="1"/>
</dbReference>
<dbReference type="GO" id="GO:0070006">
    <property type="term" value="F:metalloaminopeptidase activity"/>
    <property type="evidence" value="ECO:0007669"/>
    <property type="project" value="InterPro"/>
</dbReference>
<comment type="catalytic activity">
    <reaction evidence="2 7">
        <text>Release of an N-terminal amino acid, preferentially leucine, but not glutamic or aspartic acids.</text>
        <dbReference type="EC" id="3.4.11.10"/>
    </reaction>
</comment>
<accession>A0A2H0UC87</accession>
<feature type="active site" evidence="7">
    <location>
        <position position="251"/>
    </location>
</feature>
<comment type="function">
    <text evidence="7">Presumably involved in the processing and regular turnover of intracellular proteins. Catalyzes the removal of unsubstituted N-terminal amino acids from various peptides.</text>
</comment>
<evidence type="ECO:0000256" key="4">
    <source>
        <dbReference type="ARBA" id="ARBA00022438"/>
    </source>
</evidence>
<evidence type="ECO:0000313" key="9">
    <source>
        <dbReference type="EMBL" id="PIR83385.1"/>
    </source>
</evidence>
<dbReference type="CDD" id="cd00433">
    <property type="entry name" value="Peptidase_M17"/>
    <property type="match status" value="1"/>
</dbReference>
<feature type="binding site" evidence="7">
    <location>
        <position position="239"/>
    </location>
    <ligand>
        <name>Mn(2+)</name>
        <dbReference type="ChEBI" id="CHEBI:29035"/>
        <label>2</label>
    </ligand>
</feature>
<dbReference type="InterPro" id="IPR043472">
    <property type="entry name" value="Macro_dom-like"/>
</dbReference>
<feature type="binding site" evidence="7">
    <location>
        <position position="323"/>
    </location>
    <ligand>
        <name>Mn(2+)</name>
        <dbReference type="ChEBI" id="CHEBI:29035"/>
        <label>2</label>
    </ligand>
</feature>
<feature type="binding site" evidence="7">
    <location>
        <position position="244"/>
    </location>
    <ligand>
        <name>Mn(2+)</name>
        <dbReference type="ChEBI" id="CHEBI:29035"/>
        <label>2</label>
    </ligand>
</feature>
<dbReference type="Gene3D" id="3.40.630.10">
    <property type="entry name" value="Zn peptidases"/>
    <property type="match status" value="1"/>
</dbReference>
<dbReference type="InterPro" id="IPR000819">
    <property type="entry name" value="Peptidase_M17_C"/>
</dbReference>
<dbReference type="Gene3D" id="3.40.220.10">
    <property type="entry name" value="Leucine Aminopeptidase, subunit E, domain 1"/>
    <property type="match status" value="1"/>
</dbReference>
<dbReference type="Pfam" id="PF00883">
    <property type="entry name" value="Peptidase_M17"/>
    <property type="match status" value="1"/>
</dbReference>
<evidence type="ECO:0000313" key="10">
    <source>
        <dbReference type="Proteomes" id="UP000230179"/>
    </source>
</evidence>
<reference evidence="10" key="1">
    <citation type="submission" date="2017-09" db="EMBL/GenBank/DDBJ databases">
        <title>Depth-based differentiation of microbial function through sediment-hosted aquifers and enrichment of novel symbionts in the deep terrestrial subsurface.</title>
        <authorList>
            <person name="Probst A.J."/>
            <person name="Ladd B."/>
            <person name="Jarett J.K."/>
            <person name="Geller-Mcgrath D.E."/>
            <person name="Sieber C.M.K."/>
            <person name="Emerson J.B."/>
            <person name="Anantharaman K."/>
            <person name="Thomas B.C."/>
            <person name="Malmstrom R."/>
            <person name="Stieglmeier M."/>
            <person name="Klingl A."/>
            <person name="Woyke T."/>
            <person name="Ryan C.M."/>
            <person name="Banfield J.F."/>
        </authorList>
    </citation>
    <scope>NUCLEOTIDE SEQUENCE [LARGE SCALE GENOMIC DNA]</scope>
</reference>
<dbReference type="EC" id="3.4.11.1" evidence="7"/>
<comment type="catalytic activity">
    <reaction evidence="1 7">
        <text>Release of an N-terminal amino acid, Xaa-|-Yaa-, in which Xaa is preferably Leu, but may be other amino acids including Pro although not Arg or Lys, and Yaa may be Pro. Amino acid amides and methyl esters are also readily hydrolyzed, but rates on arylamides are exceedingly low.</text>
        <dbReference type="EC" id="3.4.11.1"/>
    </reaction>
</comment>
<evidence type="ECO:0000256" key="7">
    <source>
        <dbReference type="HAMAP-Rule" id="MF_00181"/>
    </source>
</evidence>
<dbReference type="EMBL" id="PFBL01000005">
    <property type="protein sequence ID" value="PIR83385.1"/>
    <property type="molecule type" value="Genomic_DNA"/>
</dbReference>
<feature type="binding site" evidence="7">
    <location>
        <position position="262"/>
    </location>
    <ligand>
        <name>Mn(2+)</name>
        <dbReference type="ChEBI" id="CHEBI:29035"/>
        <label>2</label>
    </ligand>
</feature>
<dbReference type="GO" id="GO:0006508">
    <property type="term" value="P:proteolysis"/>
    <property type="evidence" value="ECO:0007669"/>
    <property type="project" value="UniProtKB-KW"/>
</dbReference>
<organism evidence="9 10">
    <name type="scientific">Candidatus Kaiserbacteria bacterium CG10_big_fil_rev_8_21_14_0_10_56_12</name>
    <dbReference type="NCBI Taxonomy" id="1974611"/>
    <lineage>
        <taxon>Bacteria</taxon>
        <taxon>Candidatus Kaiseribacteriota</taxon>
    </lineage>
</organism>
<dbReference type="GO" id="GO:0030145">
    <property type="term" value="F:manganese ion binding"/>
    <property type="evidence" value="ECO:0007669"/>
    <property type="project" value="UniProtKB-UniRule"/>
</dbReference>
<feature type="domain" description="Cytosol aminopeptidase" evidence="8">
    <location>
        <begin position="319"/>
        <end position="326"/>
    </location>
</feature>
<evidence type="ECO:0000256" key="5">
    <source>
        <dbReference type="ARBA" id="ARBA00022670"/>
    </source>
</evidence>
<dbReference type="PROSITE" id="PS00631">
    <property type="entry name" value="CYTOSOL_AP"/>
    <property type="match status" value="1"/>
</dbReference>
<dbReference type="InterPro" id="IPR011356">
    <property type="entry name" value="Leucine_aapep/pepB"/>
</dbReference>
<dbReference type="InterPro" id="IPR008283">
    <property type="entry name" value="Peptidase_M17_N"/>
</dbReference>
<name>A0A2H0UC87_9BACT</name>
<protein>
    <recommendedName>
        <fullName evidence="7">Probable cytosol aminopeptidase</fullName>
        <ecNumber evidence="7">3.4.11.1</ecNumber>
    </recommendedName>
    <alternativeName>
        <fullName evidence="7">Leucine aminopeptidase</fullName>
        <shortName evidence="7">LAP</shortName>
        <ecNumber evidence="7">3.4.11.10</ecNumber>
    </alternativeName>
    <alternativeName>
        <fullName evidence="7">Leucyl aminopeptidase</fullName>
    </alternativeName>
</protein>
<evidence type="ECO:0000256" key="6">
    <source>
        <dbReference type="ARBA" id="ARBA00022801"/>
    </source>
</evidence>
<feature type="binding site" evidence="7">
    <location>
        <position position="323"/>
    </location>
    <ligand>
        <name>Mn(2+)</name>
        <dbReference type="ChEBI" id="CHEBI:29035"/>
        <label>1</label>
    </ligand>
</feature>
<dbReference type="SUPFAM" id="SSF52949">
    <property type="entry name" value="Macro domain-like"/>
    <property type="match status" value="1"/>
</dbReference>
<dbReference type="Proteomes" id="UP000230179">
    <property type="component" value="Unassembled WGS sequence"/>
</dbReference>
<keyword evidence="5 7" id="KW-0645">Protease</keyword>
<dbReference type="InterPro" id="IPR023042">
    <property type="entry name" value="Peptidase_M17_leu_NH2_pept"/>
</dbReference>
<evidence type="ECO:0000256" key="3">
    <source>
        <dbReference type="ARBA" id="ARBA00009528"/>
    </source>
</evidence>
<sequence>MRILVKRGKVESAPKSFVRVAVTDKAKGFKRFVERAGIETLELGVGAPSKEPKTPAARLRAFRTFCRTIVTAAKANKVKKIALDFTTLVRLAGADTTLTPADIAQSAAENFEMANYEFNQFKTEPKEGWDLVDEVLIYTGEKGVERAIQRGQDIGREVNACRTLANTPGGDITPTTLTKTAKDAMKGLPVSVKTLGEKEMQKLGMGALLGVAKGSSEKPTFTILEYKGGKGAPVVLVGKGVTFDSGGLNLKPSSGIYEMHMDMSGAAAVIHAVALAARLRLAQHVIGLVPSVENMPGNQAYRPGDVLTSLSGKTIEVLNTDAEGRLILADALTYAKRYKPAVVVDAATLTGAAMVALGTYASGVMTRDDALAERLLSAAEESGDYAWRLPLWDEYEELVKGTFGDINNSSPSRYGGAIEGGMFLWQFAKELECPWAHLDIAPRMTAAPGDELAKGAAGAAVRLMARFIEQWA</sequence>
<dbReference type="HAMAP" id="MF_00181">
    <property type="entry name" value="Cytosol_peptidase_M17"/>
    <property type="match status" value="1"/>
</dbReference>
<dbReference type="PANTHER" id="PTHR11963">
    <property type="entry name" value="LEUCINE AMINOPEPTIDASE-RELATED"/>
    <property type="match status" value="1"/>
</dbReference>
<evidence type="ECO:0000259" key="8">
    <source>
        <dbReference type="PROSITE" id="PS00631"/>
    </source>
</evidence>
<proteinExistence type="inferred from homology"/>
<keyword evidence="7" id="KW-0464">Manganese</keyword>
<comment type="subcellular location">
    <subcellularLocation>
        <location evidence="7">Cytoplasm</location>
    </subcellularLocation>
</comment>
<evidence type="ECO:0000256" key="2">
    <source>
        <dbReference type="ARBA" id="ARBA00000967"/>
    </source>
</evidence>
<feature type="active site" evidence="7">
    <location>
        <position position="325"/>
    </location>
</feature>